<dbReference type="AlphaFoldDB" id="A0A6G7WK95"/>
<dbReference type="Proteomes" id="UP000501830">
    <property type="component" value="Chromosome"/>
</dbReference>
<feature type="domain" description="Alpha/beta hydrolase fold-5" evidence="1">
    <location>
        <begin position="55"/>
        <end position="217"/>
    </location>
</feature>
<evidence type="ECO:0000313" key="2">
    <source>
        <dbReference type="EMBL" id="QIK52685.1"/>
    </source>
</evidence>
<gene>
    <name evidence="2" type="ORF">G7058_05300</name>
</gene>
<dbReference type="EMBL" id="CP049889">
    <property type="protein sequence ID" value="QIK52685.1"/>
    <property type="molecule type" value="Genomic_DNA"/>
</dbReference>
<keyword evidence="3" id="KW-1185">Reference proteome</keyword>
<proteinExistence type="predicted"/>
<dbReference type="Gene3D" id="3.40.50.1820">
    <property type="entry name" value="alpha/beta hydrolase"/>
    <property type="match status" value="1"/>
</dbReference>
<accession>A0A6G7WK95</accession>
<sequence>MLVLVVIGAFLIYVNDDYDANNQALEAMKSDDKVQVTGDDPLYFYPIDRTENQTGIIFYPGGKVEYESYAPLMRQIAEEGYATFLLDVPFGLAVFDINAAEKIMAANPDISEWYVAGHSLGGSMAAIYAEGANEQLSGLILLAAYSTADLSGTDLNVLSIYGSEDGVLNTESVQENRSLLPDNHKEIIIEGGNHAQFGNYGEQAGDGDATVSTEEQQKLTVEAITDLLAE</sequence>
<dbReference type="SUPFAM" id="SSF53474">
    <property type="entry name" value="alpha/beta-Hydrolases"/>
    <property type="match status" value="1"/>
</dbReference>
<dbReference type="KEGG" id="jpo:G7058_05300"/>
<name>A0A6G7WK95_9LACT</name>
<evidence type="ECO:0000313" key="3">
    <source>
        <dbReference type="Proteomes" id="UP000501830"/>
    </source>
</evidence>
<dbReference type="InterPro" id="IPR029058">
    <property type="entry name" value="AB_hydrolase_fold"/>
</dbReference>
<dbReference type="InterPro" id="IPR029059">
    <property type="entry name" value="AB_hydrolase_5"/>
</dbReference>
<dbReference type="Pfam" id="PF12695">
    <property type="entry name" value="Abhydrolase_5"/>
    <property type="match status" value="1"/>
</dbReference>
<dbReference type="GO" id="GO:0016787">
    <property type="term" value="F:hydrolase activity"/>
    <property type="evidence" value="ECO:0007669"/>
    <property type="project" value="InterPro"/>
</dbReference>
<evidence type="ECO:0000259" key="1">
    <source>
        <dbReference type="Pfam" id="PF12695"/>
    </source>
</evidence>
<protein>
    <recommendedName>
        <fullName evidence="1">Alpha/beta hydrolase fold-5 domain-containing protein</fullName>
    </recommendedName>
</protein>
<reference evidence="2 3" key="1">
    <citation type="journal article" date="2017" name="Int. J. Syst. Evol. Microbiol.">
        <title>Jeotgalibaca porci sp. nov. and Jeotgalibaca arthritidis sp. nov., isolated from pigs, and emended description of the genus Jeotgalibaca.</title>
        <authorList>
            <person name="Zamora L."/>
            <person name="Perez-Sancho M."/>
            <person name="Dominguez L."/>
            <person name="Fernandez-Garayzabal J.F."/>
            <person name="Vela A.I."/>
        </authorList>
    </citation>
    <scope>NUCLEOTIDE SEQUENCE [LARGE SCALE GENOMIC DNA]</scope>
    <source>
        <strain evidence="2 3">CCUG 69148</strain>
    </source>
</reference>
<organism evidence="2 3">
    <name type="scientific">Jeotgalibaca porci</name>
    <dbReference type="NCBI Taxonomy" id="1868793"/>
    <lineage>
        <taxon>Bacteria</taxon>
        <taxon>Bacillati</taxon>
        <taxon>Bacillota</taxon>
        <taxon>Bacilli</taxon>
        <taxon>Lactobacillales</taxon>
        <taxon>Carnobacteriaceae</taxon>
        <taxon>Jeotgalibaca</taxon>
    </lineage>
</organism>